<evidence type="ECO:0000256" key="8">
    <source>
        <dbReference type="SAM" id="Phobius"/>
    </source>
</evidence>
<evidence type="ECO:0000259" key="9">
    <source>
        <dbReference type="Pfam" id="PF02378"/>
    </source>
</evidence>
<protein>
    <submittedName>
        <fullName evidence="10">Putative PTS system, enzyme II</fullName>
        <ecNumber evidence="10">2.7.1.-</ecNumber>
    </submittedName>
</protein>
<evidence type="ECO:0000256" key="1">
    <source>
        <dbReference type="ARBA" id="ARBA00004651"/>
    </source>
</evidence>
<keyword evidence="11" id="KW-1185">Reference proteome</keyword>
<keyword evidence="5 8" id="KW-0812">Transmembrane</keyword>
<organism evidence="10 11">
    <name type="scientific">Streptococcus massiliensis</name>
    <dbReference type="NCBI Taxonomy" id="313439"/>
    <lineage>
        <taxon>Bacteria</taxon>
        <taxon>Bacillati</taxon>
        <taxon>Bacillota</taxon>
        <taxon>Bacilli</taxon>
        <taxon>Lactobacillales</taxon>
        <taxon>Streptococcaceae</taxon>
        <taxon>Streptococcus</taxon>
    </lineage>
</organism>
<dbReference type="InterPro" id="IPR003352">
    <property type="entry name" value="PTS_EIIC"/>
</dbReference>
<dbReference type="Pfam" id="PF02378">
    <property type="entry name" value="PTS_EIIC"/>
    <property type="match status" value="1"/>
</dbReference>
<dbReference type="EMBL" id="UHFR01000001">
    <property type="protein sequence ID" value="SUN72140.1"/>
    <property type="molecule type" value="Genomic_DNA"/>
</dbReference>
<keyword evidence="3" id="KW-1003">Cell membrane</keyword>
<evidence type="ECO:0000256" key="5">
    <source>
        <dbReference type="ARBA" id="ARBA00022692"/>
    </source>
</evidence>
<dbReference type="EC" id="2.7.1.-" evidence="10"/>
<evidence type="ECO:0000256" key="4">
    <source>
        <dbReference type="ARBA" id="ARBA00022597"/>
    </source>
</evidence>
<dbReference type="InterPro" id="IPR050558">
    <property type="entry name" value="PTS_Sugar-Specific_Components"/>
</dbReference>
<feature type="transmembrane region" description="Helical" evidence="8">
    <location>
        <begin position="61"/>
        <end position="82"/>
    </location>
</feature>
<feature type="transmembrane region" description="Helical" evidence="8">
    <location>
        <begin position="32"/>
        <end position="52"/>
    </location>
</feature>
<keyword evidence="2" id="KW-0813">Transport</keyword>
<evidence type="ECO:0000313" key="10">
    <source>
        <dbReference type="EMBL" id="SUN72140.1"/>
    </source>
</evidence>
<keyword evidence="6 8" id="KW-1133">Transmembrane helix</keyword>
<evidence type="ECO:0000256" key="7">
    <source>
        <dbReference type="ARBA" id="ARBA00023136"/>
    </source>
</evidence>
<sequence>MVDGVAQFAKDGEPIYNTIVDVSKFWSGVNSFLWLPGEAIFHFLPVGIVWSVTRKMGTSQILGIVLGICLVSPQLLNAYAVASTPAAEIAKKLDLGFWFLYN</sequence>
<comment type="subcellular location">
    <subcellularLocation>
        <location evidence="1">Cell membrane</location>
        <topology evidence="1">Multi-pass membrane protein</topology>
    </subcellularLocation>
</comment>
<keyword evidence="4" id="KW-0762">Sugar transport</keyword>
<dbReference type="PANTHER" id="PTHR30175">
    <property type="entry name" value="PHOSPHOTRANSFERASE SYSTEM TRANSPORT PROTEIN"/>
    <property type="match status" value="1"/>
</dbReference>
<name>A0A380KQ98_9STRE</name>
<dbReference type="GO" id="GO:0008982">
    <property type="term" value="F:protein-N(PI)-phosphohistidine-sugar phosphotransferase activity"/>
    <property type="evidence" value="ECO:0007669"/>
    <property type="project" value="InterPro"/>
</dbReference>
<feature type="domain" description="Phosphotransferase system EIIC" evidence="9">
    <location>
        <begin position="20"/>
        <end position="88"/>
    </location>
</feature>
<dbReference type="GO" id="GO:0015771">
    <property type="term" value="P:trehalose transport"/>
    <property type="evidence" value="ECO:0007669"/>
    <property type="project" value="TreeGrafter"/>
</dbReference>
<accession>A0A380KQ98</accession>
<keyword evidence="10" id="KW-0808">Transferase</keyword>
<dbReference type="Proteomes" id="UP000254634">
    <property type="component" value="Unassembled WGS sequence"/>
</dbReference>
<dbReference type="AlphaFoldDB" id="A0A380KQ98"/>
<reference evidence="10" key="1">
    <citation type="submission" date="2018-06" db="EMBL/GenBank/DDBJ databases">
        <authorList>
            <consortium name="Pathogen Informatics"/>
            <person name="Doyle S."/>
        </authorList>
    </citation>
    <scope>NUCLEOTIDE SEQUENCE [LARGE SCALE GENOMIC DNA]</scope>
    <source>
        <strain evidence="10">NCTC13765</strain>
    </source>
</reference>
<evidence type="ECO:0000313" key="11">
    <source>
        <dbReference type="Proteomes" id="UP000254634"/>
    </source>
</evidence>
<dbReference type="GO" id="GO:0005886">
    <property type="term" value="C:plasma membrane"/>
    <property type="evidence" value="ECO:0007669"/>
    <property type="project" value="UniProtKB-SubCell"/>
</dbReference>
<dbReference type="PANTHER" id="PTHR30175:SF4">
    <property type="entry name" value="PTS SYSTEM TREHALOSE-SPECIFIC EIIBC COMPONENT"/>
    <property type="match status" value="1"/>
</dbReference>
<evidence type="ECO:0000256" key="2">
    <source>
        <dbReference type="ARBA" id="ARBA00022448"/>
    </source>
</evidence>
<evidence type="ECO:0000256" key="3">
    <source>
        <dbReference type="ARBA" id="ARBA00022475"/>
    </source>
</evidence>
<dbReference type="GO" id="GO:0090589">
    <property type="term" value="F:protein-phosphocysteine-trehalose phosphotransferase system transporter activity"/>
    <property type="evidence" value="ECO:0007669"/>
    <property type="project" value="TreeGrafter"/>
</dbReference>
<keyword evidence="7 8" id="KW-0472">Membrane</keyword>
<proteinExistence type="predicted"/>
<evidence type="ECO:0000256" key="6">
    <source>
        <dbReference type="ARBA" id="ARBA00022989"/>
    </source>
</evidence>
<gene>
    <name evidence="10" type="primary">treB_1</name>
    <name evidence="10" type="ORF">NCTC13765_00001</name>
</gene>
<dbReference type="GO" id="GO:0009401">
    <property type="term" value="P:phosphoenolpyruvate-dependent sugar phosphotransferase system"/>
    <property type="evidence" value="ECO:0007669"/>
    <property type="project" value="InterPro"/>
</dbReference>